<dbReference type="AlphaFoldDB" id="A0A4X1V9W3"/>
<dbReference type="Ensembl" id="ENSSSCT00070045626.1">
    <property type="protein sequence ID" value="ENSSSCP00070038458.1"/>
    <property type="gene ID" value="ENSSSCG00070022927.1"/>
</dbReference>
<name>A0A4X1V9W3_PIG</name>
<keyword evidence="1" id="KW-0472">Membrane</keyword>
<keyword evidence="1" id="KW-0812">Transmembrane</keyword>
<organism evidence="2 3">
    <name type="scientific">Sus scrofa</name>
    <name type="common">Pig</name>
    <dbReference type="NCBI Taxonomy" id="9823"/>
    <lineage>
        <taxon>Eukaryota</taxon>
        <taxon>Metazoa</taxon>
        <taxon>Chordata</taxon>
        <taxon>Craniata</taxon>
        <taxon>Vertebrata</taxon>
        <taxon>Euteleostomi</taxon>
        <taxon>Mammalia</taxon>
        <taxon>Eutheria</taxon>
        <taxon>Laurasiatheria</taxon>
        <taxon>Artiodactyla</taxon>
        <taxon>Suina</taxon>
        <taxon>Suidae</taxon>
        <taxon>Sus</taxon>
    </lineage>
</organism>
<evidence type="ECO:0000313" key="2">
    <source>
        <dbReference type="Ensembl" id="ENSSSCP00070038458.1"/>
    </source>
</evidence>
<reference evidence="2" key="2">
    <citation type="submission" date="2025-08" db="UniProtKB">
        <authorList>
            <consortium name="Ensembl"/>
        </authorList>
    </citation>
    <scope>IDENTIFICATION</scope>
</reference>
<evidence type="ECO:0000313" key="3">
    <source>
        <dbReference type="Proteomes" id="UP000314985"/>
    </source>
</evidence>
<accession>A0A4X1V9W3</accession>
<feature type="transmembrane region" description="Helical" evidence="1">
    <location>
        <begin position="92"/>
        <end position="112"/>
    </location>
</feature>
<proteinExistence type="predicted"/>
<evidence type="ECO:0000256" key="1">
    <source>
        <dbReference type="SAM" id="Phobius"/>
    </source>
</evidence>
<keyword evidence="1" id="KW-1133">Transmembrane helix</keyword>
<dbReference type="Proteomes" id="UP000314985">
    <property type="component" value="Chromosome 9"/>
</dbReference>
<protein>
    <submittedName>
        <fullName evidence="2">Uncharacterized protein</fullName>
    </submittedName>
</protein>
<reference evidence="2 3" key="1">
    <citation type="submission" date="2017-08" db="EMBL/GenBank/DDBJ databases">
        <title>USMARCv1.0.</title>
        <authorList>
            <person name="Hannum G.I."/>
            <person name="Koren S."/>
            <person name="Schroeder S.G."/>
            <person name="Chin S.C."/>
            <person name="Nonneman D.J."/>
            <person name="Becker S.A."/>
            <person name="Rosen B.D."/>
            <person name="Bickhart D.M."/>
            <person name="Putnam N.H."/>
            <person name="Green R.E."/>
            <person name="Tuggle C.K."/>
            <person name="Liu H."/>
            <person name="Rohrer G.A."/>
            <person name="Warr A."/>
            <person name="Hall R."/>
            <person name="Kim K."/>
            <person name="Hume D.A."/>
            <person name="Talbot R."/>
            <person name="Chow W."/>
            <person name="Howe K."/>
            <person name="Schwartz A.S."/>
            <person name="Watson M."/>
            <person name="Archibald A.L."/>
            <person name="Phillippy A.M."/>
            <person name="Smith T.P.L."/>
        </authorList>
    </citation>
    <scope>NUCLEOTIDE SEQUENCE [LARGE SCALE GENOMIC DNA]</scope>
</reference>
<sequence>MSGAGAGRGGQGSAMCRIIIHWCVQKMESVPATLALPFPLLSPSSSPPTTTPRPIPTISSIWAKKKMCLMINTLKTQLDLQGSAQQELYPSVLLSVSYKFWIIFLIIMYISLPPGLLL</sequence>